<evidence type="ECO:0000313" key="3">
    <source>
        <dbReference type="Proteomes" id="UP000196158"/>
    </source>
</evidence>
<dbReference type="AlphaFoldDB" id="A0A1X7R5B7"/>
<name>A0A1X7R5B7_9SACH</name>
<feature type="domain" description="Rab-GAP TBC" evidence="1">
    <location>
        <begin position="34"/>
        <end position="316"/>
    </location>
</feature>
<evidence type="ECO:0000259" key="1">
    <source>
        <dbReference type="PROSITE" id="PS50086"/>
    </source>
</evidence>
<dbReference type="SMART" id="SM00164">
    <property type="entry name" value="TBC"/>
    <property type="match status" value="1"/>
</dbReference>
<dbReference type="EMBL" id="FXLY01000005">
    <property type="protein sequence ID" value="SMN20630.1"/>
    <property type="molecule type" value="Genomic_DNA"/>
</dbReference>
<dbReference type="GO" id="GO:0005096">
    <property type="term" value="F:GTPase activator activity"/>
    <property type="evidence" value="ECO:0007669"/>
    <property type="project" value="TreeGrafter"/>
</dbReference>
<dbReference type="InterPro" id="IPR000195">
    <property type="entry name" value="Rab-GAP-TBC_dom"/>
</dbReference>
<reference evidence="2 3" key="1">
    <citation type="submission" date="2017-04" db="EMBL/GenBank/DDBJ databases">
        <authorList>
            <person name="Afonso C.L."/>
            <person name="Miller P.J."/>
            <person name="Scott M.A."/>
            <person name="Spackman E."/>
            <person name="Goraichik I."/>
            <person name="Dimitrov K.M."/>
            <person name="Suarez D.L."/>
            <person name="Swayne D.E."/>
        </authorList>
    </citation>
    <scope>NUCLEOTIDE SEQUENCE [LARGE SCALE GENOMIC DNA]</scope>
</reference>
<dbReference type="Gene3D" id="1.10.472.80">
    <property type="entry name" value="Ypt/Rab-GAP domain of gyp1p, domain 3"/>
    <property type="match status" value="1"/>
</dbReference>
<dbReference type="InterPro" id="IPR035969">
    <property type="entry name" value="Rab-GAP_TBC_sf"/>
</dbReference>
<organism evidence="2 3">
    <name type="scientific">Maudiozyma saulgeensis</name>
    <dbReference type="NCBI Taxonomy" id="1789683"/>
    <lineage>
        <taxon>Eukaryota</taxon>
        <taxon>Fungi</taxon>
        <taxon>Dikarya</taxon>
        <taxon>Ascomycota</taxon>
        <taxon>Saccharomycotina</taxon>
        <taxon>Saccharomycetes</taxon>
        <taxon>Saccharomycetales</taxon>
        <taxon>Saccharomycetaceae</taxon>
        <taxon>Maudiozyma</taxon>
    </lineage>
</organism>
<gene>
    <name evidence="2" type="ORF">KASA_0N06413G</name>
</gene>
<dbReference type="Proteomes" id="UP000196158">
    <property type="component" value="Unassembled WGS sequence"/>
</dbReference>
<sequence length="424" mass="50373">MTELTQLIIDTYKTREQLIQNGIWGGELYKHVKIINNHDRSWIWKTLLLHSENQDDSNKDKKYITNDSFLFDSLDNLVPVPLLSPITKKNEDADQLQNTTLAFTPIKQIVKIGNKGIRKLTPKETHLHPLTNHEDEDDYGMNISDTLEIIDLDLSRLIVSPIFQDPKVHALMRQIMFNYLLLTNEDKQRKNIPIVDQIYRYRQGFHEILSIIFLQFYDSNLNNIEIKFILFIFIKLMVPLQRTFYIEKNLLNWQNNYFIKLLKLSSPQIYSIFYPTTTNTNHTNLIWLIRWTRLLFLRELPIQDCLIVWDHILTFSYPVDSMVACIIIAILITVRKNLIEIYQDNEMDNDDLIEFMLQFDKHIKNLNILKICELAGSLCESWENGNWKDLSKIVTNYINQNEMDPNRKRLEDKLKQRVQRSLNK</sequence>
<accession>A0A1X7R5B7</accession>
<dbReference type="STRING" id="1789683.A0A1X7R5B7"/>
<proteinExistence type="predicted"/>
<dbReference type="PROSITE" id="PS50086">
    <property type="entry name" value="TBC_RABGAP"/>
    <property type="match status" value="1"/>
</dbReference>
<dbReference type="Pfam" id="PF00566">
    <property type="entry name" value="RabGAP-TBC"/>
    <property type="match status" value="1"/>
</dbReference>
<dbReference type="OrthoDB" id="27140at2759"/>
<evidence type="ECO:0000313" key="2">
    <source>
        <dbReference type="EMBL" id="SMN20630.1"/>
    </source>
</evidence>
<dbReference type="PANTHER" id="PTHR22957">
    <property type="entry name" value="TBC1 DOMAIN FAMILY MEMBER GTPASE-ACTIVATING PROTEIN"/>
    <property type="match status" value="1"/>
</dbReference>
<keyword evidence="3" id="KW-1185">Reference proteome</keyword>
<protein>
    <submittedName>
        <fullName evidence="2">Similar to Saccharomyces cerevisiae YJL044C GYP6 GTPase-activating protein (GAP) for the yeast Rab family member, Ypt6p</fullName>
    </submittedName>
</protein>
<dbReference type="SUPFAM" id="SSF47923">
    <property type="entry name" value="Ypt/Rab-GAP domain of gyp1p"/>
    <property type="match status" value="2"/>
</dbReference>